<reference evidence="2 3" key="1">
    <citation type="submission" date="2024-01" db="EMBL/GenBank/DDBJ databases">
        <authorList>
            <person name="Waweru B."/>
        </authorList>
    </citation>
    <scope>NUCLEOTIDE SEQUENCE [LARGE SCALE GENOMIC DNA]</scope>
</reference>
<evidence type="ECO:0000256" key="1">
    <source>
        <dbReference type="SAM" id="MobiDB-lite"/>
    </source>
</evidence>
<feature type="compositionally biased region" description="Low complexity" evidence="1">
    <location>
        <begin position="9"/>
        <end position="21"/>
    </location>
</feature>
<comment type="caution">
    <text evidence="2">The sequence shown here is derived from an EMBL/GenBank/DDBJ whole genome shotgun (WGS) entry which is preliminary data.</text>
</comment>
<organism evidence="2 3">
    <name type="scientific">Dovyalis caffra</name>
    <dbReference type="NCBI Taxonomy" id="77055"/>
    <lineage>
        <taxon>Eukaryota</taxon>
        <taxon>Viridiplantae</taxon>
        <taxon>Streptophyta</taxon>
        <taxon>Embryophyta</taxon>
        <taxon>Tracheophyta</taxon>
        <taxon>Spermatophyta</taxon>
        <taxon>Magnoliopsida</taxon>
        <taxon>eudicotyledons</taxon>
        <taxon>Gunneridae</taxon>
        <taxon>Pentapetalae</taxon>
        <taxon>rosids</taxon>
        <taxon>fabids</taxon>
        <taxon>Malpighiales</taxon>
        <taxon>Salicaceae</taxon>
        <taxon>Flacourtieae</taxon>
        <taxon>Dovyalis</taxon>
    </lineage>
</organism>
<keyword evidence="3" id="KW-1185">Reference proteome</keyword>
<name>A0AAV1RKM0_9ROSI</name>
<dbReference type="EMBL" id="CAWUPB010001009">
    <property type="protein sequence ID" value="CAK7336633.1"/>
    <property type="molecule type" value="Genomic_DNA"/>
</dbReference>
<protein>
    <submittedName>
        <fullName evidence="2">Uncharacterized protein</fullName>
    </submittedName>
</protein>
<dbReference type="Proteomes" id="UP001314170">
    <property type="component" value="Unassembled WGS sequence"/>
</dbReference>
<evidence type="ECO:0000313" key="2">
    <source>
        <dbReference type="EMBL" id="CAK7336633.1"/>
    </source>
</evidence>
<feature type="region of interest" description="Disordered" evidence="1">
    <location>
        <begin position="1"/>
        <end position="21"/>
    </location>
</feature>
<accession>A0AAV1RKM0</accession>
<dbReference type="AlphaFoldDB" id="A0AAV1RKM0"/>
<evidence type="ECO:0000313" key="3">
    <source>
        <dbReference type="Proteomes" id="UP001314170"/>
    </source>
</evidence>
<proteinExistence type="predicted"/>
<gene>
    <name evidence="2" type="ORF">DCAF_LOCUS11644</name>
</gene>
<sequence length="127" mass="13890">MIRVKPDLTTNPTTSTVASPASTDGTYALVEEMLKLRGSVANDVVIDVEVDGVTTSLRKPCASPRKCFDLAMLAKANKMGRQYDVARLERMLGQHCCYLHFLLGRRDGGGRDVGEFSARLIFVVLNA</sequence>